<gene>
    <name evidence="2" type="ORF">METZ01_LOCUS193501</name>
</gene>
<feature type="compositionally biased region" description="Basic and acidic residues" evidence="1">
    <location>
        <begin position="71"/>
        <end position="80"/>
    </location>
</feature>
<name>A0A382DST2_9ZZZZ</name>
<proteinExistence type="predicted"/>
<feature type="region of interest" description="Disordered" evidence="1">
    <location>
        <begin position="68"/>
        <end position="98"/>
    </location>
</feature>
<dbReference type="AlphaFoldDB" id="A0A382DST2"/>
<protein>
    <submittedName>
        <fullName evidence="2">Uncharacterized protein</fullName>
    </submittedName>
</protein>
<evidence type="ECO:0000313" key="2">
    <source>
        <dbReference type="EMBL" id="SVB40647.1"/>
    </source>
</evidence>
<sequence length="147" mass="16550">MKKQLKVRFFQILLLVCMVFSLASVAQAGSSLKHHHHGKTDIVSPFEKINMEKPLHCILNMHRHFQNTDCPHQKQGEKNDSQATFRPDCPSSSGSGGNSSVSFANDLFKIETYFVLSQSQFSSKIDLLVSFINQNVPRLIDHPPQLA</sequence>
<accession>A0A382DST2</accession>
<dbReference type="EMBL" id="UINC01040578">
    <property type="protein sequence ID" value="SVB40647.1"/>
    <property type="molecule type" value="Genomic_DNA"/>
</dbReference>
<reference evidence="2" key="1">
    <citation type="submission" date="2018-05" db="EMBL/GenBank/DDBJ databases">
        <authorList>
            <person name="Lanie J.A."/>
            <person name="Ng W.-L."/>
            <person name="Kazmierczak K.M."/>
            <person name="Andrzejewski T.M."/>
            <person name="Davidsen T.M."/>
            <person name="Wayne K.J."/>
            <person name="Tettelin H."/>
            <person name="Glass J.I."/>
            <person name="Rusch D."/>
            <person name="Podicherti R."/>
            <person name="Tsui H.-C.T."/>
            <person name="Winkler M.E."/>
        </authorList>
    </citation>
    <scope>NUCLEOTIDE SEQUENCE</scope>
</reference>
<organism evidence="2">
    <name type="scientific">marine metagenome</name>
    <dbReference type="NCBI Taxonomy" id="408172"/>
    <lineage>
        <taxon>unclassified sequences</taxon>
        <taxon>metagenomes</taxon>
        <taxon>ecological metagenomes</taxon>
    </lineage>
</organism>
<evidence type="ECO:0000256" key="1">
    <source>
        <dbReference type="SAM" id="MobiDB-lite"/>
    </source>
</evidence>